<dbReference type="AlphaFoldDB" id="A0A485M2W1"/>
<evidence type="ECO:0000256" key="2">
    <source>
        <dbReference type="ARBA" id="ARBA00004418"/>
    </source>
</evidence>
<keyword evidence="8" id="KW-0472">Membrane</keyword>
<dbReference type="InterPro" id="IPR010067">
    <property type="entry name" value="ABC_SsuA_sub-bd"/>
</dbReference>
<dbReference type="GO" id="GO:0012505">
    <property type="term" value="C:endomembrane system"/>
    <property type="evidence" value="ECO:0007669"/>
    <property type="project" value="UniProtKB-SubCell"/>
</dbReference>
<evidence type="ECO:0000256" key="1">
    <source>
        <dbReference type="ARBA" id="ARBA00004308"/>
    </source>
</evidence>
<evidence type="ECO:0000256" key="3">
    <source>
        <dbReference type="ARBA" id="ARBA00010742"/>
    </source>
</evidence>
<keyword evidence="6" id="KW-0997">Cell inner membrane</keyword>
<keyword evidence="4" id="KW-0813">Transport</keyword>
<proteinExistence type="inferred from homology"/>
<dbReference type="EMBL" id="CAADRN010000238">
    <property type="protein sequence ID" value="VFU15750.1"/>
    <property type="molecule type" value="Genomic_DNA"/>
</dbReference>
<keyword evidence="5" id="KW-1003">Cell membrane</keyword>
<evidence type="ECO:0000256" key="7">
    <source>
        <dbReference type="ARBA" id="ARBA00022729"/>
    </source>
</evidence>
<comment type="subcellular location">
    <subcellularLocation>
        <location evidence="1">Endomembrane system</location>
    </subcellularLocation>
    <subcellularLocation>
        <location evidence="2">Periplasm</location>
    </subcellularLocation>
</comment>
<dbReference type="InterPro" id="IPR044527">
    <property type="entry name" value="NrtA/CpmA_ABC-bd_dom"/>
</dbReference>
<evidence type="ECO:0000256" key="4">
    <source>
        <dbReference type="ARBA" id="ARBA00022448"/>
    </source>
</evidence>
<dbReference type="NCBIfam" id="TIGR01728">
    <property type="entry name" value="SsuA_fam"/>
    <property type="match status" value="1"/>
</dbReference>
<organism evidence="9">
    <name type="scientific">anaerobic digester metagenome</name>
    <dbReference type="NCBI Taxonomy" id="1263854"/>
    <lineage>
        <taxon>unclassified sequences</taxon>
        <taxon>metagenomes</taxon>
        <taxon>ecological metagenomes</taxon>
    </lineage>
</organism>
<dbReference type="GO" id="GO:0042626">
    <property type="term" value="F:ATPase-coupled transmembrane transporter activity"/>
    <property type="evidence" value="ECO:0007669"/>
    <property type="project" value="InterPro"/>
</dbReference>
<gene>
    <name evidence="9" type="primary">TauA</name>
    <name evidence="9" type="ORF">SCFA_3120001</name>
</gene>
<protein>
    <submittedName>
        <fullName evidence="9">ABC-type nitrate/sulfonate/bicarbonate transport system, periplasmic components</fullName>
    </submittedName>
</protein>
<evidence type="ECO:0000313" key="9">
    <source>
        <dbReference type="EMBL" id="VFU15750.1"/>
    </source>
</evidence>
<dbReference type="Gene3D" id="3.40.190.10">
    <property type="entry name" value="Periplasmic binding protein-like II"/>
    <property type="match status" value="2"/>
</dbReference>
<dbReference type="CDD" id="cd13553">
    <property type="entry name" value="PBP2_NrtA_CpmA_like"/>
    <property type="match status" value="1"/>
</dbReference>
<dbReference type="PANTHER" id="PTHR30024">
    <property type="entry name" value="ALIPHATIC SULFONATES-BINDING PROTEIN-RELATED"/>
    <property type="match status" value="1"/>
</dbReference>
<evidence type="ECO:0000256" key="8">
    <source>
        <dbReference type="ARBA" id="ARBA00023136"/>
    </source>
</evidence>
<dbReference type="PROSITE" id="PS51257">
    <property type="entry name" value="PROKAR_LIPOPROTEIN"/>
    <property type="match status" value="1"/>
</dbReference>
<dbReference type="GO" id="GO:0042597">
    <property type="term" value="C:periplasmic space"/>
    <property type="evidence" value="ECO:0007669"/>
    <property type="project" value="UniProtKB-SubCell"/>
</dbReference>
<sequence>MRNSGNCLLVIAILVVASLLVTLAGCGKKAEDGPEKVLKVGYFPNLTHAQALVGLSDGTFQKALGDEIKIKEYTFNAGPSEIEALLAGEIDIGYIGPVPAINGFVKSRGELSIIAGASDAGAVLVARPGAGIRSVRDLDGKRVAIPQLGNTQDISLRYLLDRENLQDSSKGGTVNIIPVANPDILTLIVKGELDAALVPEPWGSIIVKQAGAEIVLDAGEVWRDGKYTTALIIASSKALREQPGLVKKWLEAHVELTERINHDKEGGKDAINSQIEKLTRERILEDVLDSAFERLVITYDPETDSIKEFGKLSFDYGYLKEQPDLSNLVNTDLLNEVLQAKGLPPVQ</sequence>
<keyword evidence="7" id="KW-0732">Signal</keyword>
<comment type="similarity">
    <text evidence="3">Belongs to the bacterial solute-binding protein SsuA/TauA family.</text>
</comment>
<dbReference type="Pfam" id="PF13379">
    <property type="entry name" value="NMT1_2"/>
    <property type="match status" value="1"/>
</dbReference>
<reference evidence="9" key="1">
    <citation type="submission" date="2019-03" db="EMBL/GenBank/DDBJ databases">
        <authorList>
            <person name="Hao L."/>
        </authorList>
    </citation>
    <scope>NUCLEOTIDE SEQUENCE</scope>
</reference>
<dbReference type="SUPFAM" id="SSF53850">
    <property type="entry name" value="Periplasmic binding protein-like II"/>
    <property type="match status" value="1"/>
</dbReference>
<dbReference type="PANTHER" id="PTHR30024:SF47">
    <property type="entry name" value="TAURINE-BINDING PERIPLASMIC PROTEIN"/>
    <property type="match status" value="1"/>
</dbReference>
<name>A0A485M2W1_9ZZZZ</name>
<evidence type="ECO:0000256" key="5">
    <source>
        <dbReference type="ARBA" id="ARBA00022475"/>
    </source>
</evidence>
<accession>A0A485M2W1</accession>
<evidence type="ECO:0000256" key="6">
    <source>
        <dbReference type="ARBA" id="ARBA00022519"/>
    </source>
</evidence>
<dbReference type="GO" id="GO:0016020">
    <property type="term" value="C:membrane"/>
    <property type="evidence" value="ECO:0007669"/>
    <property type="project" value="InterPro"/>
</dbReference>